<sequence length="85" mass="8922">MKKIKIMFTAIGVLAIVGGALALNASRVNGLKFCTGPSGSSVCPNGIQNRTFTSGTNVKYVQVSDLNLCTDDTPCSLSGNIQREQ</sequence>
<dbReference type="RefSeq" id="WP_149839970.1">
    <property type="nucleotide sequence ID" value="NZ_VUOC01000004.1"/>
</dbReference>
<reference evidence="1 2" key="1">
    <citation type="submission" date="2019-09" db="EMBL/GenBank/DDBJ databases">
        <title>Chitinophaga ginsengihumi sp. nov., isolated from soil of ginseng rhizosphere.</title>
        <authorList>
            <person name="Lee J."/>
        </authorList>
    </citation>
    <scope>NUCLEOTIDE SEQUENCE [LARGE SCALE GENOMIC DNA]</scope>
    <source>
        <strain evidence="1 2">BN140078</strain>
    </source>
</reference>
<dbReference type="Proteomes" id="UP000324611">
    <property type="component" value="Unassembled WGS sequence"/>
</dbReference>
<comment type="caution">
    <text evidence="1">The sequence shown here is derived from an EMBL/GenBank/DDBJ whole genome shotgun (WGS) entry which is preliminary data.</text>
</comment>
<name>A0A5B2VI81_9BACT</name>
<protein>
    <submittedName>
        <fullName evidence="1">Uncharacterized protein</fullName>
    </submittedName>
</protein>
<evidence type="ECO:0000313" key="1">
    <source>
        <dbReference type="EMBL" id="KAA2238791.1"/>
    </source>
</evidence>
<organism evidence="1 2">
    <name type="scientific">Chitinophaga agrisoli</name>
    <dbReference type="NCBI Taxonomy" id="2607653"/>
    <lineage>
        <taxon>Bacteria</taxon>
        <taxon>Pseudomonadati</taxon>
        <taxon>Bacteroidota</taxon>
        <taxon>Chitinophagia</taxon>
        <taxon>Chitinophagales</taxon>
        <taxon>Chitinophagaceae</taxon>
        <taxon>Chitinophaga</taxon>
    </lineage>
</organism>
<dbReference type="EMBL" id="VUOC01000004">
    <property type="protein sequence ID" value="KAA2238791.1"/>
    <property type="molecule type" value="Genomic_DNA"/>
</dbReference>
<accession>A0A5B2VI81</accession>
<reference evidence="1 2" key="2">
    <citation type="submission" date="2019-09" db="EMBL/GenBank/DDBJ databases">
        <authorList>
            <person name="Jin C."/>
        </authorList>
    </citation>
    <scope>NUCLEOTIDE SEQUENCE [LARGE SCALE GENOMIC DNA]</scope>
    <source>
        <strain evidence="1 2">BN140078</strain>
    </source>
</reference>
<gene>
    <name evidence="1" type="ORF">F0L74_21485</name>
</gene>
<proteinExistence type="predicted"/>
<evidence type="ECO:0000313" key="2">
    <source>
        <dbReference type="Proteomes" id="UP000324611"/>
    </source>
</evidence>
<keyword evidence="2" id="KW-1185">Reference proteome</keyword>
<dbReference type="AlphaFoldDB" id="A0A5B2VI81"/>